<organism evidence="1 2">
    <name type="scientific">Paenibacillus radicis</name>
    <name type="common">ex Xue et al. 2023</name>
    <dbReference type="NCBI Taxonomy" id="2972489"/>
    <lineage>
        <taxon>Bacteria</taxon>
        <taxon>Bacillati</taxon>
        <taxon>Bacillota</taxon>
        <taxon>Bacilli</taxon>
        <taxon>Bacillales</taxon>
        <taxon>Paenibacillaceae</taxon>
        <taxon>Paenibacillus</taxon>
    </lineage>
</organism>
<dbReference type="Pfam" id="PF10127">
    <property type="entry name" value="RlaP"/>
    <property type="match status" value="1"/>
</dbReference>
<dbReference type="RefSeq" id="WP_258212793.1">
    <property type="nucleotide sequence ID" value="NZ_JANQBD010000005.1"/>
</dbReference>
<proteinExistence type="predicted"/>
<dbReference type="InterPro" id="IPR018775">
    <property type="entry name" value="RlaP"/>
</dbReference>
<dbReference type="PANTHER" id="PTHR34817:SF2">
    <property type="entry name" value="NUCLEOTIDYLTRANSFERASE"/>
    <property type="match status" value="1"/>
</dbReference>
<dbReference type="Proteomes" id="UP001300012">
    <property type="component" value="Unassembled WGS sequence"/>
</dbReference>
<reference evidence="1 2" key="1">
    <citation type="submission" date="2022-08" db="EMBL/GenBank/DDBJ databases">
        <title>Paenibacillus endoradicis sp. nov., Paenibacillus radicibacter sp. nov and Paenibacillus pararadicis sp. nov., three cold-adapted plant growth-promoting bacteria isolated from root of Larix gmelinii in Great Khingan.</title>
        <authorList>
            <person name="Xue H."/>
        </authorList>
    </citation>
    <scope>NUCLEOTIDE SEQUENCE [LARGE SCALE GENOMIC DNA]</scope>
    <source>
        <strain evidence="1 2">N5-1-1-5</strain>
    </source>
</reference>
<keyword evidence="2" id="KW-1185">Reference proteome</keyword>
<evidence type="ECO:0000313" key="2">
    <source>
        <dbReference type="Proteomes" id="UP001300012"/>
    </source>
</evidence>
<sequence>MSEFTLKIQSELLRIEREEQVRIVYACESGSRAWGIASQDSDYDVRFLYVRPIDWYLSILEKRDVIERPISDQLDINGWDLKKALNLFSKSNPPLLEWLESPIAYVEPYTVTQQIRELAPLIFSPRSSIYHYLHMAKRNYRHYLQGEVVQIKKYFYVLRPILACMWTLERGSVAPVDFGDLISGLQLEPVLKRAIEALIIRKKAGEEFDLEPRVNMVNHFLEKQLASIEEAANQAPTGAEKQEDVLDDLFRMALREVWQQA</sequence>
<dbReference type="PANTHER" id="PTHR34817">
    <property type="entry name" value="NUCLEOTIDYLTRANSFERASE"/>
    <property type="match status" value="1"/>
</dbReference>
<accession>A0ABT1YDA8</accession>
<dbReference type="EMBL" id="JANQBD010000005">
    <property type="protein sequence ID" value="MCR8631186.1"/>
    <property type="molecule type" value="Genomic_DNA"/>
</dbReference>
<evidence type="ECO:0000313" key="1">
    <source>
        <dbReference type="EMBL" id="MCR8631186.1"/>
    </source>
</evidence>
<name>A0ABT1YDA8_9BACL</name>
<protein>
    <submittedName>
        <fullName evidence="1">Nucleotidyltransferase domain-containing protein</fullName>
    </submittedName>
</protein>
<gene>
    <name evidence="1" type="ORF">NV381_08235</name>
</gene>
<comment type="caution">
    <text evidence="1">The sequence shown here is derived from an EMBL/GenBank/DDBJ whole genome shotgun (WGS) entry which is preliminary data.</text>
</comment>